<keyword evidence="2 3" id="KW-0808">Transferase</keyword>
<evidence type="ECO:0000256" key="2">
    <source>
        <dbReference type="ARBA" id="ARBA00022679"/>
    </source>
</evidence>
<evidence type="ECO:0000313" key="6">
    <source>
        <dbReference type="Proteomes" id="UP000796880"/>
    </source>
</evidence>
<name>A0A8K0MQW4_9ROSA</name>
<dbReference type="PANTHER" id="PTHR11926">
    <property type="entry name" value="GLUCOSYL/GLUCURONOSYL TRANSFERASES"/>
    <property type="match status" value="1"/>
</dbReference>
<dbReference type="EMBL" id="VOIH02000001">
    <property type="protein sequence ID" value="KAF3455481.1"/>
    <property type="molecule type" value="Genomic_DNA"/>
</dbReference>
<dbReference type="InterPro" id="IPR035595">
    <property type="entry name" value="UDP_glycos_trans_CS"/>
</dbReference>
<organism evidence="5 6">
    <name type="scientific">Rhamnella rubrinervis</name>
    <dbReference type="NCBI Taxonomy" id="2594499"/>
    <lineage>
        <taxon>Eukaryota</taxon>
        <taxon>Viridiplantae</taxon>
        <taxon>Streptophyta</taxon>
        <taxon>Embryophyta</taxon>
        <taxon>Tracheophyta</taxon>
        <taxon>Spermatophyta</taxon>
        <taxon>Magnoliopsida</taxon>
        <taxon>eudicotyledons</taxon>
        <taxon>Gunneridae</taxon>
        <taxon>Pentapetalae</taxon>
        <taxon>rosids</taxon>
        <taxon>fabids</taxon>
        <taxon>Rosales</taxon>
        <taxon>Rhamnaceae</taxon>
        <taxon>rhamnoid group</taxon>
        <taxon>Rhamneae</taxon>
        <taxon>Rhamnella</taxon>
    </lineage>
</organism>
<evidence type="ECO:0000256" key="1">
    <source>
        <dbReference type="ARBA" id="ARBA00009995"/>
    </source>
</evidence>
<protein>
    <recommendedName>
        <fullName evidence="4">Glycosyltransferase</fullName>
        <ecNumber evidence="4">2.4.1.-</ecNumber>
    </recommendedName>
</protein>
<evidence type="ECO:0000256" key="4">
    <source>
        <dbReference type="RuleBase" id="RU362057"/>
    </source>
</evidence>
<dbReference type="OrthoDB" id="5835829at2759"/>
<keyword evidence="6" id="KW-1185">Reference proteome</keyword>
<reference evidence="5" key="1">
    <citation type="submission" date="2020-03" db="EMBL/GenBank/DDBJ databases">
        <title>A high-quality chromosome-level genome assembly of a woody plant with both climbing and erect habits, Rhamnella rubrinervis.</title>
        <authorList>
            <person name="Lu Z."/>
            <person name="Yang Y."/>
            <person name="Zhu X."/>
            <person name="Sun Y."/>
        </authorList>
    </citation>
    <scope>NUCLEOTIDE SEQUENCE</scope>
    <source>
        <strain evidence="5">BYM</strain>
        <tissue evidence="5">Leaf</tissue>
    </source>
</reference>
<dbReference type="PANTHER" id="PTHR11926:SF1542">
    <property type="entry name" value="GLYCOSYLTRANSFERASE"/>
    <property type="match status" value="1"/>
</dbReference>
<dbReference type="Pfam" id="PF00201">
    <property type="entry name" value="UDPGT"/>
    <property type="match status" value="1"/>
</dbReference>
<proteinExistence type="inferred from homology"/>
<comment type="caution">
    <text evidence="5">The sequence shown here is derived from an EMBL/GenBank/DDBJ whole genome shotgun (WGS) entry which is preliminary data.</text>
</comment>
<comment type="similarity">
    <text evidence="1 3">Belongs to the UDP-glycosyltransferase family.</text>
</comment>
<sequence>MVHPPRFLVVTYPAQGHINPALHFSKRLIAFGAEVIFFTSLSAYRSMFTQPSSSGNMHFSSFSDGYDDGFKPGVDLDHYLSEMRRCGSQALSDLIVSGEKEGRPFTFLVYTFLVPWASKTANELQLPSSLLWIQAATVFDIYYYYLHVHGDIFSKYSISADPSSTSIRLPESEALKAISKFDLIGIGPLIPLAFLEGKDPSNTPNDHYIEWLNLKSERSVIYVSFGSISVLSKPQMEEIGRALLDCGRPFLWVVTAKQNPEERKEENRLSCMEELEKLGMIVTWCSQMEVLSHPSLGCFVSHCGWNSTLESLVSGVPMVAFPQWTDQGTNAKLIEEAWKSGLRVRANEEGVVQGVELRRCLELVMEDGEKGEEMRRNAKKWKDLGREAAIQGGSSNKYLKAFLDEAIQDKTGL</sequence>
<keyword evidence="3" id="KW-0328">Glycosyltransferase</keyword>
<dbReference type="FunFam" id="3.40.50.2000:FF:000019">
    <property type="entry name" value="Glycosyltransferase"/>
    <property type="match status" value="1"/>
</dbReference>
<dbReference type="SUPFAM" id="SSF53756">
    <property type="entry name" value="UDP-Glycosyltransferase/glycogen phosphorylase"/>
    <property type="match status" value="1"/>
</dbReference>
<dbReference type="InterPro" id="IPR002213">
    <property type="entry name" value="UDP_glucos_trans"/>
</dbReference>
<dbReference type="GO" id="GO:0080043">
    <property type="term" value="F:quercetin 3-O-glucosyltransferase activity"/>
    <property type="evidence" value="ECO:0007669"/>
    <property type="project" value="TreeGrafter"/>
</dbReference>
<dbReference type="EC" id="2.4.1.-" evidence="4"/>
<dbReference type="Proteomes" id="UP000796880">
    <property type="component" value="Unassembled WGS sequence"/>
</dbReference>
<evidence type="ECO:0000313" key="5">
    <source>
        <dbReference type="EMBL" id="KAF3455481.1"/>
    </source>
</evidence>
<dbReference type="Gene3D" id="3.40.50.2000">
    <property type="entry name" value="Glycogen Phosphorylase B"/>
    <property type="match status" value="2"/>
</dbReference>
<accession>A0A8K0MQW4</accession>
<evidence type="ECO:0000256" key="3">
    <source>
        <dbReference type="RuleBase" id="RU003718"/>
    </source>
</evidence>
<dbReference type="AlphaFoldDB" id="A0A8K0MQW4"/>
<gene>
    <name evidence="5" type="ORF">FNV43_RR00110</name>
</gene>
<dbReference type="PROSITE" id="PS00375">
    <property type="entry name" value="UDPGT"/>
    <property type="match status" value="1"/>
</dbReference>
<dbReference type="CDD" id="cd03784">
    <property type="entry name" value="GT1_Gtf-like"/>
    <property type="match status" value="1"/>
</dbReference>
<dbReference type="GO" id="GO:0080044">
    <property type="term" value="F:quercetin 7-O-glucosyltransferase activity"/>
    <property type="evidence" value="ECO:0007669"/>
    <property type="project" value="TreeGrafter"/>
</dbReference>